<dbReference type="InterPro" id="IPR001247">
    <property type="entry name" value="ExoRNase_PH_dom1"/>
</dbReference>
<dbReference type="SUPFAM" id="SSF54211">
    <property type="entry name" value="Ribosomal protein S5 domain 2-like"/>
    <property type="match status" value="1"/>
</dbReference>
<dbReference type="Proteomes" id="UP000002866">
    <property type="component" value="Chromosome 3"/>
</dbReference>
<dbReference type="GO" id="GO:0005730">
    <property type="term" value="C:nucleolus"/>
    <property type="evidence" value="ECO:0007669"/>
    <property type="project" value="UniProtKB-SubCell"/>
</dbReference>
<feature type="domain" description="Exoribonuclease phosphorolytic" evidence="9">
    <location>
        <begin position="43"/>
        <end position="181"/>
    </location>
</feature>
<dbReference type="GO" id="GO:0000176">
    <property type="term" value="C:nuclear exosome (RNase complex)"/>
    <property type="evidence" value="ECO:0007669"/>
    <property type="project" value="EnsemblFungi"/>
</dbReference>
<evidence type="ECO:0000256" key="6">
    <source>
        <dbReference type="ARBA" id="ARBA00022835"/>
    </source>
</evidence>
<sequence>MNVQDRRRLLGPANAKPLTFNTLTTSNESDELKKTVLKNEALEVALHTGFVSNSNGSSLVEVKDVANSHHETSLITSVYGPRAIRGSFTSQASLNIQLKNGSLEKYSSSQLKEVGNFLTNIFKSVINLPRYAKSGIDIFIYLIYDKEIQSNEKSDSTNSITSILPHCITGITLALVDAGIEIIDMAAGGIYKGNVFAFIKSGEEIIGFWKDEGNREDIMNSIDNCKKQYDEYKNMMLTYLVDKENCKAN</sequence>
<proteinExistence type="inferred from homology"/>
<keyword evidence="6" id="KW-0271">Exosome</keyword>
<evidence type="ECO:0000259" key="9">
    <source>
        <dbReference type="Pfam" id="PF01138"/>
    </source>
</evidence>
<dbReference type="GO" id="GO:0016075">
    <property type="term" value="P:rRNA catabolic process"/>
    <property type="evidence" value="ECO:0007669"/>
    <property type="project" value="TreeGrafter"/>
</dbReference>
<dbReference type="FunCoup" id="I2H1I1">
    <property type="interactions" value="183"/>
</dbReference>
<evidence type="ECO:0000256" key="3">
    <source>
        <dbReference type="ARBA" id="ARBA00006678"/>
    </source>
</evidence>
<dbReference type="InParanoid" id="I2H1I1"/>
<dbReference type="GO" id="GO:0000467">
    <property type="term" value="P:exonucleolytic trimming to generate mature 3'-end of 5.8S rRNA from tricistronic rRNA transcript (SSU-rRNA, 5.8S rRNA, LSU-rRNA)"/>
    <property type="evidence" value="ECO:0007669"/>
    <property type="project" value="EnsemblFungi"/>
</dbReference>
<dbReference type="RefSeq" id="XP_004179752.1">
    <property type="nucleotide sequence ID" value="XM_004179704.1"/>
</dbReference>
<dbReference type="HOGENOM" id="CLU_078569_0_0_1"/>
<evidence type="ECO:0000256" key="7">
    <source>
        <dbReference type="ARBA" id="ARBA00022884"/>
    </source>
</evidence>
<accession>I2H1I1</accession>
<dbReference type="STRING" id="1071380.I2H1I1"/>
<dbReference type="Pfam" id="PF01138">
    <property type="entry name" value="RNase_PH"/>
    <property type="match status" value="1"/>
</dbReference>
<comment type="similarity">
    <text evidence="3">Belongs to the RNase PH family.</text>
</comment>
<dbReference type="GO" id="GO:0071035">
    <property type="term" value="P:nuclear polyadenylation-dependent rRNA catabolic process"/>
    <property type="evidence" value="ECO:0007669"/>
    <property type="project" value="EnsemblFungi"/>
</dbReference>
<dbReference type="AlphaFoldDB" id="I2H1I1"/>
<keyword evidence="7" id="KW-0694">RNA-binding</keyword>
<evidence type="ECO:0000256" key="8">
    <source>
        <dbReference type="ARBA" id="ARBA00023242"/>
    </source>
</evidence>
<keyword evidence="11" id="KW-1185">Reference proteome</keyword>
<evidence type="ECO:0000313" key="11">
    <source>
        <dbReference type="Proteomes" id="UP000002866"/>
    </source>
</evidence>
<keyword evidence="8" id="KW-0539">Nucleus</keyword>
<dbReference type="GO" id="GO:0000177">
    <property type="term" value="C:cytoplasmic exosome (RNase complex)"/>
    <property type="evidence" value="ECO:0007669"/>
    <property type="project" value="EnsemblFungi"/>
</dbReference>
<evidence type="ECO:0000256" key="1">
    <source>
        <dbReference type="ARBA" id="ARBA00004123"/>
    </source>
</evidence>
<dbReference type="Gene3D" id="3.30.230.70">
    <property type="entry name" value="GHMP Kinase, N-terminal domain"/>
    <property type="match status" value="1"/>
</dbReference>
<organism evidence="10 11">
    <name type="scientific">Henningerozyma blattae (strain ATCC 34711 / CBS 6284 / DSM 70876 / NBRC 10599 / NRRL Y-10934 / UCD 77-7)</name>
    <name type="common">Yeast</name>
    <name type="synonym">Tetrapisispora blattae</name>
    <dbReference type="NCBI Taxonomy" id="1071380"/>
    <lineage>
        <taxon>Eukaryota</taxon>
        <taxon>Fungi</taxon>
        <taxon>Dikarya</taxon>
        <taxon>Ascomycota</taxon>
        <taxon>Saccharomycotina</taxon>
        <taxon>Saccharomycetes</taxon>
        <taxon>Saccharomycetales</taxon>
        <taxon>Saccharomycetaceae</taxon>
        <taxon>Henningerozyma</taxon>
    </lineage>
</organism>
<comment type="subcellular location">
    <subcellularLocation>
        <location evidence="2">Cytoplasm</location>
    </subcellularLocation>
    <subcellularLocation>
        <location evidence="1">Nucleus</location>
    </subcellularLocation>
</comment>
<dbReference type="OMA" id="ILPTCIN"/>
<reference evidence="10 11" key="1">
    <citation type="journal article" date="2011" name="Proc. Natl. Acad. Sci. U.S.A.">
        <title>Evolutionary erosion of yeast sex chromosomes by mating-type switching accidents.</title>
        <authorList>
            <person name="Gordon J.L."/>
            <person name="Armisen D."/>
            <person name="Proux-Wera E."/>
            <person name="Oheigeartaigh S.S."/>
            <person name="Byrne K.P."/>
            <person name="Wolfe K.H."/>
        </authorList>
    </citation>
    <scope>NUCLEOTIDE SEQUENCE [LARGE SCALE GENOMIC DNA]</scope>
    <source>
        <strain evidence="11">ATCC 34711 / CBS 6284 / DSM 70876 / NBRC 10599 / NRRL Y-10934 / UCD 77-7</strain>
    </source>
</reference>
<dbReference type="eggNOG" id="KOG1068">
    <property type="taxonomic scope" value="Eukaryota"/>
</dbReference>
<protein>
    <recommendedName>
        <fullName evidence="9">Exoribonuclease phosphorolytic domain-containing protein</fullName>
    </recommendedName>
</protein>
<dbReference type="OrthoDB" id="2504340at2759"/>
<dbReference type="PANTHER" id="PTHR11953:SF2">
    <property type="entry name" value="EXOSOME COMPLEX COMPONENT MTR3"/>
    <property type="match status" value="1"/>
</dbReference>
<keyword evidence="5" id="KW-0698">rRNA processing</keyword>
<dbReference type="GO" id="GO:0071051">
    <property type="term" value="P:poly(A)-dependent snoRNA 3'-end processing"/>
    <property type="evidence" value="ECO:0007669"/>
    <property type="project" value="EnsemblFungi"/>
</dbReference>
<evidence type="ECO:0000313" key="10">
    <source>
        <dbReference type="EMBL" id="CCH60233.1"/>
    </source>
</evidence>
<dbReference type="InterPro" id="IPR027408">
    <property type="entry name" value="PNPase/RNase_PH_dom_sf"/>
</dbReference>
<evidence type="ECO:0000256" key="5">
    <source>
        <dbReference type="ARBA" id="ARBA00022552"/>
    </source>
</evidence>
<dbReference type="KEGG" id="tbl:TBLA_0C04350"/>
<name>I2H1I1_HENB6</name>
<dbReference type="InterPro" id="IPR050080">
    <property type="entry name" value="RNase_PH"/>
</dbReference>
<dbReference type="GO" id="GO:0034475">
    <property type="term" value="P:U4 snRNA 3'-end processing"/>
    <property type="evidence" value="ECO:0007669"/>
    <property type="project" value="EnsemblFungi"/>
</dbReference>
<dbReference type="PANTHER" id="PTHR11953">
    <property type="entry name" value="EXOSOME COMPLEX COMPONENT"/>
    <property type="match status" value="1"/>
</dbReference>
<dbReference type="GO" id="GO:0003723">
    <property type="term" value="F:RNA binding"/>
    <property type="evidence" value="ECO:0007669"/>
    <property type="project" value="UniProtKB-KW"/>
</dbReference>
<evidence type="ECO:0000256" key="2">
    <source>
        <dbReference type="ARBA" id="ARBA00004496"/>
    </source>
</evidence>
<dbReference type="EMBL" id="HE806318">
    <property type="protein sequence ID" value="CCH60233.1"/>
    <property type="molecule type" value="Genomic_DNA"/>
</dbReference>
<dbReference type="GO" id="GO:0071038">
    <property type="term" value="P:TRAMP-dependent tRNA surveillance pathway"/>
    <property type="evidence" value="ECO:0007669"/>
    <property type="project" value="EnsemblFungi"/>
</dbReference>
<dbReference type="GO" id="GO:0071028">
    <property type="term" value="P:nuclear mRNA surveillance"/>
    <property type="evidence" value="ECO:0007669"/>
    <property type="project" value="EnsemblFungi"/>
</dbReference>
<dbReference type="GO" id="GO:0071039">
    <property type="term" value="P:nuclear polyadenylation-dependent CUT catabolic process"/>
    <property type="evidence" value="ECO:0007669"/>
    <property type="project" value="EnsemblFungi"/>
</dbReference>
<evidence type="ECO:0000256" key="4">
    <source>
        <dbReference type="ARBA" id="ARBA00022490"/>
    </source>
</evidence>
<dbReference type="GeneID" id="14495213"/>
<keyword evidence="4" id="KW-0963">Cytoplasm</keyword>
<dbReference type="InterPro" id="IPR020568">
    <property type="entry name" value="Ribosomal_Su5_D2-typ_SF"/>
</dbReference>
<gene>
    <name evidence="10" type="primary">TBLA0C04350</name>
    <name evidence="10" type="ORF">TBLA_0C04350</name>
</gene>